<protein>
    <submittedName>
        <fullName evidence="1">Sulfotransferase</fullName>
    </submittedName>
</protein>
<dbReference type="Proteomes" id="UP000648908">
    <property type="component" value="Unassembled WGS sequence"/>
</dbReference>
<sequence length="270" mass="30838">MTDATAPMKVIFVGGAPRSGTGVTHALLCTAPATNEYHHAISFVRPIFESYVVGMAQWDSHTPTFFQIPEHLRRHVNKLAQESMGLVWRALKRPKVLCVKDPLLTVNFTAVKAVLDWPCQFVTVLRHPHDVIRSQQEVYTRSGMVMDAVQVYRLARDYMLSYTHIDDPSMEGSVFHFRYEDLGQDWLTDQLRAFTGMGGIDPARIWNNGGHQPSEREKADPFYSPKYHGMIDTSHRLDPLAPEFRKIVNDLCGPLMERCGYHPDGRVDRW</sequence>
<dbReference type="RefSeq" id="WP_202690414.1">
    <property type="nucleotide sequence ID" value="NZ_JAESVN010000032.1"/>
</dbReference>
<reference evidence="1" key="1">
    <citation type="submission" date="2021-01" db="EMBL/GenBank/DDBJ databases">
        <title>Tabrizicola alba sp. nov. a motile alkaliphilic bacterium isolated from a soda lake.</title>
        <authorList>
            <person name="Szuroczki S."/>
            <person name="Abbaszade G."/>
            <person name="Schumann P."/>
            <person name="Toth E."/>
        </authorList>
    </citation>
    <scope>NUCLEOTIDE SEQUENCE</scope>
    <source>
        <strain evidence="1">DMG-N-6</strain>
    </source>
</reference>
<evidence type="ECO:0000313" key="1">
    <source>
        <dbReference type="EMBL" id="MBL4919436.1"/>
    </source>
</evidence>
<dbReference type="Gene3D" id="3.40.50.300">
    <property type="entry name" value="P-loop containing nucleotide triphosphate hydrolases"/>
    <property type="match status" value="1"/>
</dbReference>
<dbReference type="Pfam" id="PF13469">
    <property type="entry name" value="Sulfotransfer_3"/>
    <property type="match status" value="1"/>
</dbReference>
<organism evidence="1 2">
    <name type="scientific">Szabonella alba</name>
    <dbReference type="NCBI Taxonomy" id="2804194"/>
    <lineage>
        <taxon>Bacteria</taxon>
        <taxon>Pseudomonadati</taxon>
        <taxon>Pseudomonadota</taxon>
        <taxon>Alphaproteobacteria</taxon>
        <taxon>Rhodobacterales</taxon>
        <taxon>Paracoccaceae</taxon>
        <taxon>Szabonella</taxon>
    </lineage>
</organism>
<dbReference type="AlphaFoldDB" id="A0A8K0VD23"/>
<gene>
    <name evidence="1" type="ORF">JL811_19740</name>
</gene>
<accession>A0A8K0VD23</accession>
<keyword evidence="2" id="KW-1185">Reference proteome</keyword>
<name>A0A8K0VD23_9RHOB</name>
<dbReference type="InterPro" id="IPR027417">
    <property type="entry name" value="P-loop_NTPase"/>
</dbReference>
<proteinExistence type="predicted"/>
<dbReference type="EMBL" id="JAESVN010000032">
    <property type="protein sequence ID" value="MBL4919436.1"/>
    <property type="molecule type" value="Genomic_DNA"/>
</dbReference>
<evidence type="ECO:0000313" key="2">
    <source>
        <dbReference type="Proteomes" id="UP000648908"/>
    </source>
</evidence>
<comment type="caution">
    <text evidence="1">The sequence shown here is derived from an EMBL/GenBank/DDBJ whole genome shotgun (WGS) entry which is preliminary data.</text>
</comment>
<dbReference type="SUPFAM" id="SSF52540">
    <property type="entry name" value="P-loop containing nucleoside triphosphate hydrolases"/>
    <property type="match status" value="1"/>
</dbReference>